<dbReference type="PROSITE" id="PS51257">
    <property type="entry name" value="PROKAR_LIPOPROTEIN"/>
    <property type="match status" value="1"/>
</dbReference>
<dbReference type="OrthoDB" id="10400288at2759"/>
<dbReference type="Proteomes" id="UP000663877">
    <property type="component" value="Unassembled WGS sequence"/>
</dbReference>
<dbReference type="InterPro" id="IPR037873">
    <property type="entry name" value="BamE-like"/>
</dbReference>
<accession>A0A815GM09</accession>
<dbReference type="Gene3D" id="3.30.1450.10">
    <property type="match status" value="1"/>
</dbReference>
<protein>
    <submittedName>
        <fullName evidence="3">Uncharacterized protein</fullName>
    </submittedName>
</protein>
<name>A0A815GM09_9BILA</name>
<keyword evidence="1" id="KW-0732">Signal</keyword>
<gene>
    <name evidence="2" type="ORF">BJG266_LOCUS24157</name>
    <name evidence="3" type="ORF">QVE165_LOCUS33404</name>
</gene>
<evidence type="ECO:0000313" key="3">
    <source>
        <dbReference type="EMBL" id="CAF1340362.1"/>
    </source>
</evidence>
<evidence type="ECO:0000313" key="2">
    <source>
        <dbReference type="EMBL" id="CAF1152159.1"/>
    </source>
</evidence>
<dbReference type="EMBL" id="CAJNOI010000169">
    <property type="protein sequence ID" value="CAF1152159.1"/>
    <property type="molecule type" value="Genomic_DNA"/>
</dbReference>
<dbReference type="EMBL" id="CAJNOM010000305">
    <property type="protein sequence ID" value="CAF1340362.1"/>
    <property type="molecule type" value="Genomic_DNA"/>
</dbReference>
<keyword evidence="4" id="KW-1185">Reference proteome</keyword>
<evidence type="ECO:0000313" key="4">
    <source>
        <dbReference type="Proteomes" id="UP000663832"/>
    </source>
</evidence>
<dbReference type="Proteomes" id="UP000663832">
    <property type="component" value="Unassembled WGS sequence"/>
</dbReference>
<proteinExistence type="predicted"/>
<reference evidence="3" key="1">
    <citation type="submission" date="2021-02" db="EMBL/GenBank/DDBJ databases">
        <authorList>
            <person name="Nowell W R."/>
        </authorList>
    </citation>
    <scope>NUCLEOTIDE SEQUENCE</scope>
</reference>
<sequence>MLRIVIKNENETRDQVINLVGSTGCNVSEASSSDTAAIIVQYTAARTIFVNAALSFINGKLITKTEIGYFLTISNKITLQ</sequence>
<dbReference type="AlphaFoldDB" id="A0A815GM09"/>
<evidence type="ECO:0000256" key="1">
    <source>
        <dbReference type="ARBA" id="ARBA00022729"/>
    </source>
</evidence>
<comment type="caution">
    <text evidence="3">The sequence shown here is derived from an EMBL/GenBank/DDBJ whole genome shotgun (WGS) entry which is preliminary data.</text>
</comment>
<organism evidence="3 4">
    <name type="scientific">Adineta steineri</name>
    <dbReference type="NCBI Taxonomy" id="433720"/>
    <lineage>
        <taxon>Eukaryota</taxon>
        <taxon>Metazoa</taxon>
        <taxon>Spiralia</taxon>
        <taxon>Gnathifera</taxon>
        <taxon>Rotifera</taxon>
        <taxon>Eurotatoria</taxon>
        <taxon>Bdelloidea</taxon>
        <taxon>Adinetida</taxon>
        <taxon>Adinetidae</taxon>
        <taxon>Adineta</taxon>
    </lineage>
</organism>